<keyword evidence="3" id="KW-0378">Hydrolase</keyword>
<dbReference type="Proteomes" id="UP000327013">
    <property type="component" value="Chromosome 7"/>
</dbReference>
<evidence type="ECO:0000259" key="8">
    <source>
        <dbReference type="PROSITE" id="PS50969"/>
    </source>
</evidence>
<dbReference type="OrthoDB" id="10249888at2759"/>
<sequence>MSRLGFKSVVYHGDLRLGELDAIPVSDQNFQFPNNEIRIHSVSPRSKRCPPLSILQTISSFSVLCKLESSSPVEQSHLINLHASCFDKNKTAVVLIGDEEIHLVAVQSKQNKFPCFWCYSVPAGLYNASLGMLNLCCLAIVFDLDETLIVANTMKSFEDRIEALRGSIARQTDRLRVSEMIAEMKRYIDDRMLLKQYMENDYVVDSDGKVYKVQLEEVLRLSDDHERVVRPVIRLQEKNIVLTRIDPENRDTSVLVRLRPAWEDLRSYLTEKGRKRFEVYVCTMAERDYALEMWRLLDPEAQLISSNKLLNRVICVKSGKKSLLNVFRDGMCHPKMAMVIDDRLMVWEDTDQPRVHVVPAFTPYYAPQAEAAHAVPVLRVARNVACNVRHYFFKEFNMNLLQRISEVFYEDEAVNLPRAPDVSDYMMPEDAGFVPNGNTNAPISEVMNGVEVERRLNLTVVLPNVNGHASTRPLMPSQKPGLLGALVRRDCISSDRDFDMKRGLLTTKRGPDIRNQSSGEPPILSRLPTLSASVMQPQVGWLVEDDVSRGHSNTQPLGFVQDAEPLKPDKQRAHLNPVPRSTPGSTPTGLFSQTSQVKVEEACAGYGLQNQNFPITSQLSEVGVSQNQVSNSREVARRCSSKVEFRSVVSTSKDLQFSVQVSVSVFPY</sequence>
<evidence type="ECO:0000256" key="1">
    <source>
        <dbReference type="ARBA" id="ARBA00004123"/>
    </source>
</evidence>
<comment type="catalytic activity">
    <reaction evidence="5">
        <text>O-phospho-L-seryl-[protein] + H2O = L-seryl-[protein] + phosphate</text>
        <dbReference type="Rhea" id="RHEA:20629"/>
        <dbReference type="Rhea" id="RHEA-COMP:9863"/>
        <dbReference type="Rhea" id="RHEA-COMP:11604"/>
        <dbReference type="ChEBI" id="CHEBI:15377"/>
        <dbReference type="ChEBI" id="CHEBI:29999"/>
        <dbReference type="ChEBI" id="CHEBI:43474"/>
        <dbReference type="ChEBI" id="CHEBI:83421"/>
        <dbReference type="EC" id="3.1.3.16"/>
    </reaction>
</comment>
<gene>
    <name evidence="9" type="ORF">FH972_017219</name>
</gene>
<reference evidence="9 10" key="1">
    <citation type="submission" date="2019-06" db="EMBL/GenBank/DDBJ databases">
        <title>A chromosomal-level reference genome of Carpinus fangiana (Coryloideae, Betulaceae).</title>
        <authorList>
            <person name="Yang X."/>
            <person name="Wang Z."/>
            <person name="Zhang L."/>
            <person name="Hao G."/>
            <person name="Liu J."/>
            <person name="Yang Y."/>
        </authorList>
    </citation>
    <scope>NUCLEOTIDE SEQUENCE [LARGE SCALE GENOMIC DNA]</scope>
    <source>
        <strain evidence="9">Cfa_2016G</strain>
        <tissue evidence="9">Leaf</tissue>
    </source>
</reference>
<dbReference type="InterPro" id="IPR023214">
    <property type="entry name" value="HAD_sf"/>
</dbReference>
<dbReference type="InterPro" id="IPR036412">
    <property type="entry name" value="HAD-like_sf"/>
</dbReference>
<evidence type="ECO:0000256" key="4">
    <source>
        <dbReference type="ARBA" id="ARBA00023242"/>
    </source>
</evidence>
<evidence type="ECO:0000256" key="5">
    <source>
        <dbReference type="ARBA" id="ARBA00047761"/>
    </source>
</evidence>
<dbReference type="FunFam" id="3.40.50.1000:FF:000035">
    <property type="entry name" value="RNA polymerase II C-terminal domain phosphatase-like 1"/>
    <property type="match status" value="1"/>
</dbReference>
<name>A0A5N6RIB1_9ROSI</name>
<dbReference type="Pfam" id="PF03031">
    <property type="entry name" value="NIF"/>
    <property type="match status" value="1"/>
</dbReference>
<dbReference type="PANTHER" id="PTHR23081">
    <property type="entry name" value="RNA POLYMERASE II CTD PHOSPHATASE"/>
    <property type="match status" value="1"/>
</dbReference>
<evidence type="ECO:0000313" key="10">
    <source>
        <dbReference type="Proteomes" id="UP000327013"/>
    </source>
</evidence>
<dbReference type="PROSITE" id="PS50969">
    <property type="entry name" value="FCP1"/>
    <property type="match status" value="1"/>
</dbReference>
<comment type="subcellular location">
    <subcellularLocation>
        <location evidence="1">Nucleus</location>
    </subcellularLocation>
</comment>
<dbReference type="EMBL" id="CM017327">
    <property type="protein sequence ID" value="KAE8099222.1"/>
    <property type="molecule type" value="Genomic_DNA"/>
</dbReference>
<dbReference type="PANTHER" id="PTHR23081:SF24">
    <property type="entry name" value="RNA POLYMERASE II C-TERMINAL DOMAIN PHOSPHATASE-LIKE 2"/>
    <property type="match status" value="1"/>
</dbReference>
<dbReference type="InterPro" id="IPR039189">
    <property type="entry name" value="Fcp1"/>
</dbReference>
<protein>
    <recommendedName>
        <fullName evidence="2">protein-serine/threonine phosphatase</fullName>
        <ecNumber evidence="2">3.1.3.16</ecNumber>
    </recommendedName>
</protein>
<dbReference type="SUPFAM" id="SSF56784">
    <property type="entry name" value="HAD-like"/>
    <property type="match status" value="1"/>
</dbReference>
<evidence type="ECO:0000313" key="9">
    <source>
        <dbReference type="EMBL" id="KAE8099222.1"/>
    </source>
</evidence>
<dbReference type="GO" id="GO:0005634">
    <property type="term" value="C:nucleus"/>
    <property type="evidence" value="ECO:0007669"/>
    <property type="project" value="UniProtKB-SubCell"/>
</dbReference>
<feature type="region of interest" description="Disordered" evidence="7">
    <location>
        <begin position="570"/>
        <end position="591"/>
    </location>
</feature>
<dbReference type="Gene3D" id="3.40.50.1000">
    <property type="entry name" value="HAD superfamily/HAD-like"/>
    <property type="match status" value="1"/>
</dbReference>
<evidence type="ECO:0000256" key="6">
    <source>
        <dbReference type="ARBA" id="ARBA00048336"/>
    </source>
</evidence>
<evidence type="ECO:0000256" key="3">
    <source>
        <dbReference type="ARBA" id="ARBA00022801"/>
    </source>
</evidence>
<organism evidence="9 10">
    <name type="scientific">Carpinus fangiana</name>
    <dbReference type="NCBI Taxonomy" id="176857"/>
    <lineage>
        <taxon>Eukaryota</taxon>
        <taxon>Viridiplantae</taxon>
        <taxon>Streptophyta</taxon>
        <taxon>Embryophyta</taxon>
        <taxon>Tracheophyta</taxon>
        <taxon>Spermatophyta</taxon>
        <taxon>Magnoliopsida</taxon>
        <taxon>eudicotyledons</taxon>
        <taxon>Gunneridae</taxon>
        <taxon>Pentapetalae</taxon>
        <taxon>rosids</taxon>
        <taxon>fabids</taxon>
        <taxon>Fagales</taxon>
        <taxon>Betulaceae</taxon>
        <taxon>Carpinus</taxon>
    </lineage>
</organism>
<evidence type="ECO:0000256" key="7">
    <source>
        <dbReference type="SAM" id="MobiDB-lite"/>
    </source>
</evidence>
<keyword evidence="10" id="KW-1185">Reference proteome</keyword>
<feature type="domain" description="FCP1 homology" evidence="8">
    <location>
        <begin position="133"/>
        <end position="381"/>
    </location>
</feature>
<accession>A0A5N6RIB1</accession>
<comment type="catalytic activity">
    <reaction evidence="6">
        <text>O-phospho-L-threonyl-[protein] + H2O = L-threonyl-[protein] + phosphate</text>
        <dbReference type="Rhea" id="RHEA:47004"/>
        <dbReference type="Rhea" id="RHEA-COMP:11060"/>
        <dbReference type="Rhea" id="RHEA-COMP:11605"/>
        <dbReference type="ChEBI" id="CHEBI:15377"/>
        <dbReference type="ChEBI" id="CHEBI:30013"/>
        <dbReference type="ChEBI" id="CHEBI:43474"/>
        <dbReference type="ChEBI" id="CHEBI:61977"/>
        <dbReference type="EC" id="3.1.3.16"/>
    </reaction>
</comment>
<dbReference type="AlphaFoldDB" id="A0A5N6RIB1"/>
<dbReference type="InterPro" id="IPR004274">
    <property type="entry name" value="FCP1_dom"/>
</dbReference>
<dbReference type="SMART" id="SM00577">
    <property type="entry name" value="CPDc"/>
    <property type="match status" value="1"/>
</dbReference>
<keyword evidence="4" id="KW-0539">Nucleus</keyword>
<dbReference type="GO" id="GO:0008420">
    <property type="term" value="F:RNA polymerase II CTD heptapeptide repeat phosphatase activity"/>
    <property type="evidence" value="ECO:0007669"/>
    <property type="project" value="InterPro"/>
</dbReference>
<feature type="compositionally biased region" description="Polar residues" evidence="7">
    <location>
        <begin position="582"/>
        <end position="591"/>
    </location>
</feature>
<evidence type="ECO:0000256" key="2">
    <source>
        <dbReference type="ARBA" id="ARBA00013081"/>
    </source>
</evidence>
<dbReference type="EC" id="3.1.3.16" evidence="2"/>
<proteinExistence type="predicted"/>